<comment type="caution">
    <text evidence="4">The sequence shown here is derived from an EMBL/GenBank/DDBJ whole genome shotgun (WGS) entry which is preliminary data.</text>
</comment>
<organism evidence="4 5">
    <name type="scientific">Chlorella vulgaris</name>
    <name type="common">Green alga</name>
    <dbReference type="NCBI Taxonomy" id="3077"/>
    <lineage>
        <taxon>Eukaryota</taxon>
        <taxon>Viridiplantae</taxon>
        <taxon>Chlorophyta</taxon>
        <taxon>core chlorophytes</taxon>
        <taxon>Trebouxiophyceae</taxon>
        <taxon>Chlorellales</taxon>
        <taxon>Chlorellaceae</taxon>
        <taxon>Chlorella clade</taxon>
        <taxon>Chlorella</taxon>
    </lineage>
</organism>
<evidence type="ECO:0000256" key="2">
    <source>
        <dbReference type="SAM" id="Phobius"/>
    </source>
</evidence>
<dbReference type="PANTHER" id="PTHR11161:SF12">
    <property type="entry name" value="ACYLTRANSFERASE 3 DOMAIN-CONTAINING PROTEIN-RELATED"/>
    <property type="match status" value="1"/>
</dbReference>
<dbReference type="AlphaFoldDB" id="A0A9D4TET2"/>
<feature type="region of interest" description="Disordered" evidence="1">
    <location>
        <begin position="180"/>
        <end position="220"/>
    </location>
</feature>
<keyword evidence="2" id="KW-0812">Transmembrane</keyword>
<feature type="transmembrane region" description="Helical" evidence="2">
    <location>
        <begin position="588"/>
        <end position="606"/>
    </location>
</feature>
<feature type="transmembrane region" description="Helical" evidence="2">
    <location>
        <begin position="250"/>
        <end position="271"/>
    </location>
</feature>
<dbReference type="OrthoDB" id="514735at2759"/>
<dbReference type="CDD" id="cd06257">
    <property type="entry name" value="DnaJ"/>
    <property type="match status" value="1"/>
</dbReference>
<feature type="region of interest" description="Disordered" evidence="1">
    <location>
        <begin position="59"/>
        <end position="80"/>
    </location>
</feature>
<evidence type="ECO:0000259" key="3">
    <source>
        <dbReference type="PROSITE" id="PS50076"/>
    </source>
</evidence>
<feature type="transmembrane region" description="Helical" evidence="2">
    <location>
        <begin position="551"/>
        <end position="576"/>
    </location>
</feature>
<feature type="compositionally biased region" description="Polar residues" evidence="1">
    <location>
        <begin position="211"/>
        <end position="220"/>
    </location>
</feature>
<reference evidence="4" key="1">
    <citation type="journal article" date="2019" name="Plant J.">
        <title>Chlorella vulgaris genome assembly and annotation reveals the molecular basis for metabolic acclimation to high light conditions.</title>
        <authorList>
            <person name="Cecchin M."/>
            <person name="Marcolungo L."/>
            <person name="Rossato M."/>
            <person name="Girolomoni L."/>
            <person name="Cosentino E."/>
            <person name="Cuine S."/>
            <person name="Li-Beisson Y."/>
            <person name="Delledonne M."/>
            <person name="Ballottari M."/>
        </authorList>
    </citation>
    <scope>NUCLEOTIDE SEQUENCE</scope>
    <source>
        <strain evidence="4">211/11P</strain>
    </source>
</reference>
<sequence>MADPHAVLGVQPGSSKAEIKAAFRKKAMRHHPDMHATASEEVKKAHDAAFRVLNESYQSLMEGGPRPGQRSYPGRSGYGRGGPYGGGADYNPFTSSYRSGTGSHYTGSHYSGWRQYQRRRGFDFQGLFRSVAGISRASAVAATTLGLLLAGGVVLLEPLAGVLWAQNNDGKLFSSIEEDYRRKQQQQEQQRQQERQRQQPREAAAAGLQEQVMSQPGKQQAGTQQAVVEAQRLEARAQETNLKALDGMRAVCSLWVVLVHCWMLWAVQLPYSALRDIGNASWLPWLATQGAVGADVFLVLSALLAMYHLLPVLEGSIGEGGSCWQAVLTYWRRRARRILPGYLLANVLIAVVFRTTPADLPLVARQARKAAHEGCPSGQATNLLFLTNTQSMMQACGAHFWTTAVAVHLYIALPLLLCALRPRLLGFRRRLVLTLAAAVVAGSAWRYWSASRISFFLPIRDRRLPEEEANLNTLLDAVYLPTLSRVTELAVGASLGLLLRSPSAISWVIRRPLLVSGTAFTFLSTYLVIVSNGNLYPPQDAPLLPVNASRFIAALLMYGGPYYACLVASILLALICRTDPLHAAAARLLSSRIWDLPAALSYYLYLFHEPLKFLLMRSAPQLLPHLAAQAPLMALAALTAATTAAGYGAAGACWLLLERGPCKPQTSL</sequence>
<feature type="transmembrane region" description="Helical" evidence="2">
    <location>
        <begin position="291"/>
        <end position="310"/>
    </location>
</feature>
<dbReference type="GO" id="GO:0016747">
    <property type="term" value="F:acyltransferase activity, transferring groups other than amino-acyl groups"/>
    <property type="evidence" value="ECO:0007669"/>
    <property type="project" value="InterPro"/>
</dbReference>
<dbReference type="Pfam" id="PF01757">
    <property type="entry name" value="Acyl_transf_3"/>
    <property type="match status" value="1"/>
</dbReference>
<dbReference type="InterPro" id="IPR001623">
    <property type="entry name" value="DnaJ_domain"/>
</dbReference>
<evidence type="ECO:0000313" key="5">
    <source>
        <dbReference type="Proteomes" id="UP001055712"/>
    </source>
</evidence>
<feature type="transmembrane region" description="Helical" evidence="2">
    <location>
        <begin position="145"/>
        <end position="165"/>
    </location>
</feature>
<dbReference type="InterPro" id="IPR052728">
    <property type="entry name" value="O2_lipid_transport_reg"/>
</dbReference>
<feature type="transmembrane region" description="Helical" evidence="2">
    <location>
        <begin position="338"/>
        <end position="356"/>
    </location>
</feature>
<dbReference type="SMART" id="SM00271">
    <property type="entry name" value="DnaJ"/>
    <property type="match status" value="1"/>
</dbReference>
<name>A0A9D4TET2_CHLVU</name>
<dbReference type="SUPFAM" id="SSF46565">
    <property type="entry name" value="Chaperone J-domain"/>
    <property type="match status" value="1"/>
</dbReference>
<feature type="domain" description="J" evidence="3">
    <location>
        <begin position="3"/>
        <end position="82"/>
    </location>
</feature>
<keyword evidence="2" id="KW-0472">Membrane</keyword>
<evidence type="ECO:0000313" key="4">
    <source>
        <dbReference type="EMBL" id="KAI3423827.1"/>
    </source>
</evidence>
<feature type="compositionally biased region" description="Basic and acidic residues" evidence="1">
    <location>
        <begin position="191"/>
        <end position="200"/>
    </location>
</feature>
<keyword evidence="5" id="KW-1185">Reference proteome</keyword>
<keyword evidence="2" id="KW-1133">Transmembrane helix</keyword>
<feature type="transmembrane region" description="Helical" evidence="2">
    <location>
        <begin position="398"/>
        <end position="419"/>
    </location>
</feature>
<dbReference type="PROSITE" id="PS50076">
    <property type="entry name" value="DNAJ_2"/>
    <property type="match status" value="1"/>
</dbReference>
<dbReference type="Proteomes" id="UP001055712">
    <property type="component" value="Unassembled WGS sequence"/>
</dbReference>
<dbReference type="Gene3D" id="1.10.287.110">
    <property type="entry name" value="DnaJ domain"/>
    <property type="match status" value="1"/>
</dbReference>
<dbReference type="EMBL" id="SIDB01000014">
    <property type="protein sequence ID" value="KAI3423827.1"/>
    <property type="molecule type" value="Genomic_DNA"/>
</dbReference>
<dbReference type="PANTHER" id="PTHR11161">
    <property type="entry name" value="O-ACYLTRANSFERASE"/>
    <property type="match status" value="1"/>
</dbReference>
<feature type="transmembrane region" description="Helical" evidence="2">
    <location>
        <begin position="626"/>
        <end position="657"/>
    </location>
</feature>
<evidence type="ECO:0000256" key="1">
    <source>
        <dbReference type="SAM" id="MobiDB-lite"/>
    </source>
</evidence>
<dbReference type="PRINTS" id="PR00625">
    <property type="entry name" value="JDOMAIN"/>
</dbReference>
<protein>
    <recommendedName>
        <fullName evidence="3">J domain-containing protein</fullName>
    </recommendedName>
</protein>
<accession>A0A9D4TET2</accession>
<feature type="transmembrane region" description="Helical" evidence="2">
    <location>
        <begin position="478"/>
        <end position="499"/>
    </location>
</feature>
<reference evidence="4" key="2">
    <citation type="submission" date="2020-11" db="EMBL/GenBank/DDBJ databases">
        <authorList>
            <person name="Cecchin M."/>
            <person name="Marcolungo L."/>
            <person name="Rossato M."/>
            <person name="Girolomoni L."/>
            <person name="Cosentino E."/>
            <person name="Cuine S."/>
            <person name="Li-Beisson Y."/>
            <person name="Delledonne M."/>
            <person name="Ballottari M."/>
        </authorList>
    </citation>
    <scope>NUCLEOTIDE SEQUENCE</scope>
    <source>
        <strain evidence="4">211/11P</strain>
        <tissue evidence="4">Whole cell</tissue>
    </source>
</reference>
<gene>
    <name evidence="4" type="ORF">D9Q98_009663</name>
</gene>
<feature type="transmembrane region" description="Helical" evidence="2">
    <location>
        <begin position="511"/>
        <end position="531"/>
    </location>
</feature>
<feature type="transmembrane region" description="Helical" evidence="2">
    <location>
        <begin position="431"/>
        <end position="448"/>
    </location>
</feature>
<proteinExistence type="predicted"/>
<dbReference type="Pfam" id="PF00226">
    <property type="entry name" value="DnaJ"/>
    <property type="match status" value="1"/>
</dbReference>
<dbReference type="InterPro" id="IPR036869">
    <property type="entry name" value="J_dom_sf"/>
</dbReference>
<dbReference type="InterPro" id="IPR002656">
    <property type="entry name" value="Acyl_transf_3_dom"/>
</dbReference>